<organism evidence="1 2">
    <name type="scientific">Trinickia dabaoshanensis</name>
    <dbReference type="NCBI Taxonomy" id="564714"/>
    <lineage>
        <taxon>Bacteria</taxon>
        <taxon>Pseudomonadati</taxon>
        <taxon>Pseudomonadota</taxon>
        <taxon>Betaproteobacteria</taxon>
        <taxon>Burkholderiales</taxon>
        <taxon>Burkholderiaceae</taxon>
        <taxon>Trinickia</taxon>
    </lineage>
</organism>
<evidence type="ECO:0000313" key="2">
    <source>
        <dbReference type="Proteomes" id="UP000235616"/>
    </source>
</evidence>
<dbReference type="Proteomes" id="UP000235616">
    <property type="component" value="Unassembled WGS sequence"/>
</dbReference>
<evidence type="ECO:0000313" key="1">
    <source>
        <dbReference type="EMBL" id="PMS15821.1"/>
    </source>
</evidence>
<name>A0A2N7VF95_9BURK</name>
<keyword evidence="2" id="KW-1185">Reference proteome</keyword>
<dbReference type="AlphaFoldDB" id="A0A2N7VF95"/>
<gene>
    <name evidence="1" type="ORF">C0Z18_25410</name>
</gene>
<protein>
    <submittedName>
        <fullName evidence="1">Uncharacterized protein</fullName>
    </submittedName>
</protein>
<proteinExistence type="predicted"/>
<accession>A0A2N7VF95</accession>
<sequence length="89" mass="9986">MDDTEHPDRFPPLTFEQIQGVVESIQDAFGNEFSRAVFTNHLLVLFEDVPGRVTRRDATALPAWTDCCYAGGVRDVCQRSCRVASRALL</sequence>
<reference evidence="1 2" key="1">
    <citation type="submission" date="2018-01" db="EMBL/GenBank/DDBJ databases">
        <title>Whole genome analyses suggest that Burkholderia sensu lato contains two further novel genera in the rhizoxinica-symbiotica group Mycetohabitans gen. nov., and Trinickia gen. nov.: implications for the evolution of diazotrophy and nodulation in the Burkholderiaceae.</title>
        <authorList>
            <person name="Estrada-de los Santos P."/>
            <person name="Palmer M."/>
            <person name="Chavez-Ramirez B."/>
            <person name="Beukes C."/>
            <person name="Steenkamp E.T."/>
            <person name="Hirsch A.M."/>
            <person name="Manyaka P."/>
            <person name="Maluk M."/>
            <person name="Lafos M."/>
            <person name="Crook M."/>
            <person name="Gross E."/>
            <person name="Simon M.F."/>
            <person name="Bueno dos Reis Junior F."/>
            <person name="Poole P.S."/>
            <person name="Venter S.N."/>
            <person name="James E.K."/>
        </authorList>
    </citation>
    <scope>NUCLEOTIDE SEQUENCE [LARGE SCALE GENOMIC DNA]</scope>
    <source>
        <strain evidence="1 2">GIMN1.004</strain>
    </source>
</reference>
<comment type="caution">
    <text evidence="1">The sequence shown here is derived from an EMBL/GenBank/DDBJ whole genome shotgun (WGS) entry which is preliminary data.</text>
</comment>
<dbReference type="EMBL" id="PNYA01000028">
    <property type="protein sequence ID" value="PMS15821.1"/>
    <property type="molecule type" value="Genomic_DNA"/>
</dbReference>